<sequence>MIDYFKSELAGNGILTLTIDQPDSQANVMDRHFIDSLRHHVDAALADPAVKGVLLTSAKSSFVAGADLKALEASLSETPDAAKLYSECRAFSALLRKIETGGKPFACALNGAALGGGFEIALACHYRCAADVKGMMVGLPEVGVGLLPGAGGTQRYLRMLGVARALPLLLQGSQIKPAKALEMGLIDALVPAEALLDCARTWLTGSPDASKPWDRKGFRIPGGQNPLEPAIAQLFLGSNASVQANTCHNLPAPQAILSCLYEGMQLPMDKALDIECKYFVRLNLDPVAGNMIRTLFINKGKADRLMHRPDSIARHKHQTIGVLGAGLMGAGLALVAAQAGIAVVLIDRDQAAADKGKDYARTRLARDVEKGRTTQDKMDAILSRITATSDYALLQDASLVIEAVFEDRAVKAEVFARAEAALSASAILASNTSALPITGLAATLGRPGNFIGLHFFSPVERMPLVEVIKGHETSEHALALALDFVGQLKKTPILVNDSPGFFTSRFFGAFLNEGITMVAEGISPVLIEQAAHLAGYPVGPLAVADEVGLDLAHKGAQQRRQDEGDNYHPGSSVPVIAELVVKHGRHGRKNGMGFYEYGDSGKQLWSGLAAIWPQKTEQPDVEQVKARLLYAQLADAARTMADGVLFDAADGDVGACLGVGFPAYLGGPFSTMDTLGLAQVIARCELLAREVSAERFAIPELLRDMAKNGQRFYGKNALVAPASRKGEAA</sequence>
<dbReference type="EMBL" id="WSSB01000009">
    <property type="protein sequence ID" value="MXR37469.1"/>
    <property type="molecule type" value="Genomic_DNA"/>
</dbReference>
<accession>A0A845BMI8</accession>
<evidence type="ECO:0000313" key="14">
    <source>
        <dbReference type="Proteomes" id="UP000467214"/>
    </source>
</evidence>
<dbReference type="Pfam" id="PF02737">
    <property type="entry name" value="3HCDH_N"/>
    <property type="match status" value="1"/>
</dbReference>
<keyword evidence="5" id="KW-0560">Oxidoreductase</keyword>
<dbReference type="Pfam" id="PF00378">
    <property type="entry name" value="ECH_1"/>
    <property type="match status" value="1"/>
</dbReference>
<dbReference type="GO" id="GO:0016509">
    <property type="term" value="F:long-chain (3S)-3-hydroxyacyl-CoA dehydrogenase (NAD+) activity"/>
    <property type="evidence" value="ECO:0007669"/>
    <property type="project" value="TreeGrafter"/>
</dbReference>
<evidence type="ECO:0000256" key="9">
    <source>
        <dbReference type="ARBA" id="ARBA00023268"/>
    </source>
</evidence>
<evidence type="ECO:0000259" key="12">
    <source>
        <dbReference type="Pfam" id="PF02737"/>
    </source>
</evidence>
<dbReference type="CDD" id="cd06558">
    <property type="entry name" value="crotonase-like"/>
    <property type="match status" value="1"/>
</dbReference>
<evidence type="ECO:0000256" key="6">
    <source>
        <dbReference type="ARBA" id="ARBA00023027"/>
    </source>
</evidence>
<evidence type="ECO:0000313" key="13">
    <source>
        <dbReference type="EMBL" id="MXR37469.1"/>
    </source>
</evidence>
<keyword evidence="8" id="KW-0456">Lyase</keyword>
<dbReference type="GO" id="GO:0006635">
    <property type="term" value="P:fatty acid beta-oxidation"/>
    <property type="evidence" value="ECO:0007669"/>
    <property type="project" value="UniProtKB-UniPathway"/>
</dbReference>
<dbReference type="InterPro" id="IPR001753">
    <property type="entry name" value="Enoyl-CoA_hydra/iso"/>
</dbReference>
<dbReference type="FunFam" id="3.40.50.720:FF:000009">
    <property type="entry name" value="Fatty oxidation complex, alpha subunit"/>
    <property type="match status" value="1"/>
</dbReference>
<comment type="pathway">
    <text evidence="1">Lipid metabolism; fatty acid beta-oxidation.</text>
</comment>
<dbReference type="SUPFAM" id="SSF51735">
    <property type="entry name" value="NAD(P)-binding Rossmann-fold domains"/>
    <property type="match status" value="1"/>
</dbReference>
<protein>
    <submittedName>
        <fullName evidence="13">3-hydroxyacyl-CoA dehydrogenase</fullName>
    </submittedName>
</protein>
<dbReference type="InterPro" id="IPR006176">
    <property type="entry name" value="3-OHacyl-CoA_DH_NAD-bd"/>
</dbReference>
<comment type="similarity">
    <text evidence="2">In the central section; belongs to the 3-hydroxyacyl-CoA dehydrogenase family.</text>
</comment>
<evidence type="ECO:0000256" key="8">
    <source>
        <dbReference type="ARBA" id="ARBA00023239"/>
    </source>
</evidence>
<dbReference type="InterPro" id="IPR036291">
    <property type="entry name" value="NAD(P)-bd_dom_sf"/>
</dbReference>
<dbReference type="Gene3D" id="3.40.50.720">
    <property type="entry name" value="NAD(P)-binding Rossmann-like Domain"/>
    <property type="match status" value="1"/>
</dbReference>
<keyword evidence="14" id="KW-1185">Reference proteome</keyword>
<evidence type="ECO:0000256" key="1">
    <source>
        <dbReference type="ARBA" id="ARBA00005005"/>
    </source>
</evidence>
<reference evidence="13 14" key="1">
    <citation type="submission" date="2019-12" db="EMBL/GenBank/DDBJ databases">
        <title>Neisseriaceae gen. nov. sp. Genome sequencing and assembly.</title>
        <authorList>
            <person name="Liu Z."/>
            <person name="Li A."/>
        </authorList>
    </citation>
    <scope>NUCLEOTIDE SEQUENCE [LARGE SCALE GENOMIC DNA]</scope>
    <source>
        <strain evidence="13 14">B2N2-7</strain>
    </source>
</reference>
<evidence type="ECO:0000256" key="2">
    <source>
        <dbReference type="ARBA" id="ARBA00007005"/>
    </source>
</evidence>
<dbReference type="Proteomes" id="UP000467214">
    <property type="component" value="Unassembled WGS sequence"/>
</dbReference>
<evidence type="ECO:0000256" key="5">
    <source>
        <dbReference type="ARBA" id="ARBA00023002"/>
    </source>
</evidence>
<keyword evidence="7" id="KW-0443">Lipid metabolism</keyword>
<dbReference type="GO" id="GO:0070403">
    <property type="term" value="F:NAD+ binding"/>
    <property type="evidence" value="ECO:0007669"/>
    <property type="project" value="InterPro"/>
</dbReference>
<proteinExistence type="inferred from homology"/>
<organism evidence="13 14">
    <name type="scientific">Craterilacuibacter sinensis</name>
    <dbReference type="NCBI Taxonomy" id="2686017"/>
    <lineage>
        <taxon>Bacteria</taxon>
        <taxon>Pseudomonadati</taxon>
        <taxon>Pseudomonadota</taxon>
        <taxon>Betaproteobacteria</taxon>
        <taxon>Neisseriales</taxon>
        <taxon>Neisseriaceae</taxon>
        <taxon>Craterilacuibacter</taxon>
    </lineage>
</organism>
<feature type="domain" description="3-hydroxyacyl-CoA dehydrogenase NAD binding" evidence="12">
    <location>
        <begin position="319"/>
        <end position="497"/>
    </location>
</feature>
<evidence type="ECO:0000256" key="3">
    <source>
        <dbReference type="ARBA" id="ARBA00022832"/>
    </source>
</evidence>
<comment type="caution">
    <text evidence="13">The sequence shown here is derived from an EMBL/GenBank/DDBJ whole genome shotgun (WGS) entry which is preliminary data.</text>
</comment>
<keyword evidence="9" id="KW-0511">Multifunctional enzyme</keyword>
<dbReference type="RefSeq" id="WP_160797063.1">
    <property type="nucleotide sequence ID" value="NZ_WSSB01000009.1"/>
</dbReference>
<dbReference type="Pfam" id="PF00725">
    <property type="entry name" value="3HCDH"/>
    <property type="match status" value="1"/>
</dbReference>
<dbReference type="SUPFAM" id="SSF48179">
    <property type="entry name" value="6-phosphogluconate dehydrogenase C-terminal domain-like"/>
    <property type="match status" value="2"/>
</dbReference>
<dbReference type="Gene3D" id="1.10.1040.50">
    <property type="match status" value="1"/>
</dbReference>
<dbReference type="InterPro" id="IPR050136">
    <property type="entry name" value="FA_oxidation_alpha_subunit"/>
</dbReference>
<dbReference type="Gene3D" id="3.90.226.10">
    <property type="entry name" value="2-enoyl-CoA Hydratase, Chain A, domain 1"/>
    <property type="match status" value="1"/>
</dbReference>
<gene>
    <name evidence="13" type="ORF">GQF02_10830</name>
</gene>
<dbReference type="SUPFAM" id="SSF52096">
    <property type="entry name" value="ClpP/crotonase"/>
    <property type="match status" value="1"/>
</dbReference>
<dbReference type="UniPathway" id="UPA00659"/>
<dbReference type="InterPro" id="IPR006108">
    <property type="entry name" value="3HC_DH_C"/>
</dbReference>
<keyword evidence="6" id="KW-0520">NAD</keyword>
<keyword evidence="4" id="KW-0442">Lipid degradation</keyword>
<evidence type="ECO:0000256" key="4">
    <source>
        <dbReference type="ARBA" id="ARBA00022963"/>
    </source>
</evidence>
<dbReference type="GO" id="GO:0004300">
    <property type="term" value="F:enoyl-CoA hydratase activity"/>
    <property type="evidence" value="ECO:0007669"/>
    <property type="project" value="TreeGrafter"/>
</dbReference>
<keyword evidence="3" id="KW-0276">Fatty acid metabolism</keyword>
<feature type="domain" description="3-hydroxyacyl-CoA dehydrogenase C-terminal" evidence="11">
    <location>
        <begin position="500"/>
        <end position="597"/>
    </location>
</feature>
<name>A0A845BMI8_9NEIS</name>
<dbReference type="PANTHER" id="PTHR43612">
    <property type="entry name" value="TRIFUNCTIONAL ENZYME SUBUNIT ALPHA"/>
    <property type="match status" value="1"/>
</dbReference>
<dbReference type="PANTHER" id="PTHR43612:SF3">
    <property type="entry name" value="TRIFUNCTIONAL ENZYME SUBUNIT ALPHA, MITOCHONDRIAL"/>
    <property type="match status" value="1"/>
</dbReference>
<dbReference type="InterPro" id="IPR029045">
    <property type="entry name" value="ClpP/crotonase-like_dom_sf"/>
</dbReference>
<evidence type="ECO:0000259" key="11">
    <source>
        <dbReference type="Pfam" id="PF00725"/>
    </source>
</evidence>
<evidence type="ECO:0000256" key="7">
    <source>
        <dbReference type="ARBA" id="ARBA00023098"/>
    </source>
</evidence>
<dbReference type="AlphaFoldDB" id="A0A845BMI8"/>
<comment type="catalytic activity">
    <reaction evidence="10">
        <text>a (3S)-3-hydroxyacyl-CoA + NAD(+) = a 3-oxoacyl-CoA + NADH + H(+)</text>
        <dbReference type="Rhea" id="RHEA:22432"/>
        <dbReference type="ChEBI" id="CHEBI:15378"/>
        <dbReference type="ChEBI" id="CHEBI:57318"/>
        <dbReference type="ChEBI" id="CHEBI:57540"/>
        <dbReference type="ChEBI" id="CHEBI:57945"/>
        <dbReference type="ChEBI" id="CHEBI:90726"/>
        <dbReference type="EC" id="1.1.1.35"/>
    </reaction>
</comment>
<evidence type="ECO:0000256" key="10">
    <source>
        <dbReference type="ARBA" id="ARBA00049556"/>
    </source>
</evidence>
<dbReference type="InterPro" id="IPR008927">
    <property type="entry name" value="6-PGluconate_DH-like_C_sf"/>
</dbReference>